<sequence length="288" mass="32352">MNETPLPPPPPPQTTPRGGDLVLRHRLPTRLWHWINAFALLVLLMSGLMIFNAHPRLYWGDYGANFDHAWLKVGSARTGNSEVGYLEIAGRRWDTTGVLGLWTNPDGQVQRRAFPHWATIPSRYSLAEGRIWHLAFAWVLAGGLLLYLLWSLAARHLQRDLHITRGEWRPAHLWQDVRDHARLRFPAGAAALRYSVLQKLAYALVLFVLLPGMILTGLAMSPATDAWAPLVGEMFGGRQSARSVHFLFAMALVGFVLVHVTMTVLAGPLNELRSIVTGRYRLPRGERA</sequence>
<protein>
    <submittedName>
        <fullName evidence="15">DUF4405 domain-containing protein</fullName>
    </submittedName>
</protein>
<dbReference type="InterPro" id="IPR016174">
    <property type="entry name" value="Di-haem_cyt_TM"/>
</dbReference>
<dbReference type="EMBL" id="WVTD01000010">
    <property type="protein sequence ID" value="MYL98834.1"/>
    <property type="molecule type" value="Genomic_DNA"/>
</dbReference>
<accession>A0A7X4GJK6</accession>
<evidence type="ECO:0000256" key="10">
    <source>
        <dbReference type="ARBA" id="ARBA00023004"/>
    </source>
</evidence>
<dbReference type="InterPro" id="IPR051542">
    <property type="entry name" value="Hydrogenase_cytochrome"/>
</dbReference>
<dbReference type="SUPFAM" id="SSF81342">
    <property type="entry name" value="Transmembrane di-heme cytochromes"/>
    <property type="match status" value="1"/>
</dbReference>
<organism evidence="15 16">
    <name type="scientific">Novosphingobium silvae</name>
    <dbReference type="NCBI Taxonomy" id="2692619"/>
    <lineage>
        <taxon>Bacteria</taxon>
        <taxon>Pseudomonadati</taxon>
        <taxon>Pseudomonadota</taxon>
        <taxon>Alphaproteobacteria</taxon>
        <taxon>Sphingomonadales</taxon>
        <taxon>Sphingomonadaceae</taxon>
        <taxon>Novosphingobium</taxon>
    </lineage>
</organism>
<feature type="compositionally biased region" description="Pro residues" evidence="12">
    <location>
        <begin position="1"/>
        <end position="14"/>
    </location>
</feature>
<dbReference type="GO" id="GO:0022904">
    <property type="term" value="P:respiratory electron transport chain"/>
    <property type="evidence" value="ECO:0007669"/>
    <property type="project" value="InterPro"/>
</dbReference>
<dbReference type="RefSeq" id="WP_160986473.1">
    <property type="nucleotide sequence ID" value="NZ_WVTD01000010.1"/>
</dbReference>
<evidence type="ECO:0000259" key="14">
    <source>
        <dbReference type="Pfam" id="PF01292"/>
    </source>
</evidence>
<name>A0A7X4GJK6_9SPHN</name>
<dbReference type="AlphaFoldDB" id="A0A7X4GJK6"/>
<dbReference type="Proteomes" id="UP000465810">
    <property type="component" value="Unassembled WGS sequence"/>
</dbReference>
<keyword evidence="8" id="KW-0249">Electron transport</keyword>
<dbReference type="Gene3D" id="1.20.950.20">
    <property type="entry name" value="Transmembrane di-heme cytochromes, Chain C"/>
    <property type="match status" value="1"/>
</dbReference>
<feature type="region of interest" description="Disordered" evidence="12">
    <location>
        <begin position="1"/>
        <end position="20"/>
    </location>
</feature>
<feature type="transmembrane region" description="Helical" evidence="13">
    <location>
        <begin position="31"/>
        <end position="51"/>
    </location>
</feature>
<dbReference type="PANTHER" id="PTHR30485:SF1">
    <property type="entry name" value="CYTOCHROME YDHU-RELATED"/>
    <property type="match status" value="1"/>
</dbReference>
<evidence type="ECO:0000256" key="7">
    <source>
        <dbReference type="ARBA" id="ARBA00022723"/>
    </source>
</evidence>
<keyword evidence="11 13" id="KW-0472">Membrane</keyword>
<evidence type="ECO:0000256" key="1">
    <source>
        <dbReference type="ARBA" id="ARBA00004651"/>
    </source>
</evidence>
<dbReference type="InterPro" id="IPR011577">
    <property type="entry name" value="Cyt_b561_bac/Ni-Hgenase"/>
</dbReference>
<dbReference type="PRINTS" id="PR00161">
    <property type="entry name" value="NIHGNASECYTB"/>
</dbReference>
<keyword evidence="7" id="KW-0479">Metal-binding</keyword>
<dbReference type="GO" id="GO:0009055">
    <property type="term" value="F:electron transfer activity"/>
    <property type="evidence" value="ECO:0007669"/>
    <property type="project" value="InterPro"/>
</dbReference>
<evidence type="ECO:0000256" key="8">
    <source>
        <dbReference type="ARBA" id="ARBA00022982"/>
    </source>
</evidence>
<feature type="transmembrane region" description="Helical" evidence="13">
    <location>
        <begin position="243"/>
        <end position="265"/>
    </location>
</feature>
<proteinExistence type="inferred from homology"/>
<dbReference type="InterPro" id="IPR000516">
    <property type="entry name" value="Ni-dep_Hydgase_cyt-B"/>
</dbReference>
<keyword evidence="9 13" id="KW-1133">Transmembrane helix</keyword>
<keyword evidence="5" id="KW-0349">Heme</keyword>
<evidence type="ECO:0000256" key="9">
    <source>
        <dbReference type="ARBA" id="ARBA00022989"/>
    </source>
</evidence>
<comment type="similarity">
    <text evidence="2">Belongs to the HupC/HyaC/HydC family.</text>
</comment>
<dbReference type="Pfam" id="PF01292">
    <property type="entry name" value="Ni_hydr_CYTB"/>
    <property type="match status" value="1"/>
</dbReference>
<feature type="transmembrane region" description="Helical" evidence="13">
    <location>
        <begin position="131"/>
        <end position="150"/>
    </location>
</feature>
<evidence type="ECO:0000256" key="13">
    <source>
        <dbReference type="SAM" id="Phobius"/>
    </source>
</evidence>
<evidence type="ECO:0000256" key="2">
    <source>
        <dbReference type="ARBA" id="ARBA00008622"/>
    </source>
</evidence>
<evidence type="ECO:0000256" key="3">
    <source>
        <dbReference type="ARBA" id="ARBA00022448"/>
    </source>
</evidence>
<feature type="domain" description="Cytochrome b561 bacterial/Ni-hydrogenase" evidence="14">
    <location>
        <begin position="24"/>
        <end position="278"/>
    </location>
</feature>
<dbReference type="GO" id="GO:0005506">
    <property type="term" value="F:iron ion binding"/>
    <property type="evidence" value="ECO:0007669"/>
    <property type="project" value="InterPro"/>
</dbReference>
<dbReference type="GO" id="GO:0020037">
    <property type="term" value="F:heme binding"/>
    <property type="evidence" value="ECO:0007669"/>
    <property type="project" value="TreeGrafter"/>
</dbReference>
<keyword evidence="4" id="KW-1003">Cell membrane</keyword>
<feature type="transmembrane region" description="Helical" evidence="13">
    <location>
        <begin position="200"/>
        <end position="223"/>
    </location>
</feature>
<gene>
    <name evidence="15" type="ORF">GR702_13790</name>
</gene>
<dbReference type="PANTHER" id="PTHR30485">
    <property type="entry name" value="NI/FE-HYDROGENASE 1 B-TYPE CYTOCHROME SUBUNIT"/>
    <property type="match status" value="1"/>
</dbReference>
<reference evidence="15 16" key="1">
    <citation type="submission" date="2019-12" db="EMBL/GenBank/DDBJ databases">
        <authorList>
            <person name="Feng G."/>
            <person name="Zhu H."/>
        </authorList>
    </citation>
    <scope>NUCLEOTIDE SEQUENCE [LARGE SCALE GENOMIC DNA]</scope>
    <source>
        <strain evidence="15 16">FGD1</strain>
    </source>
</reference>
<keyword evidence="16" id="KW-1185">Reference proteome</keyword>
<evidence type="ECO:0000313" key="16">
    <source>
        <dbReference type="Proteomes" id="UP000465810"/>
    </source>
</evidence>
<keyword evidence="3" id="KW-0813">Transport</keyword>
<evidence type="ECO:0000256" key="6">
    <source>
        <dbReference type="ARBA" id="ARBA00022692"/>
    </source>
</evidence>
<evidence type="ECO:0000256" key="5">
    <source>
        <dbReference type="ARBA" id="ARBA00022617"/>
    </source>
</evidence>
<keyword evidence="6 13" id="KW-0812">Transmembrane</keyword>
<keyword evidence="10" id="KW-0408">Iron</keyword>
<comment type="caution">
    <text evidence="15">The sequence shown here is derived from an EMBL/GenBank/DDBJ whole genome shotgun (WGS) entry which is preliminary data.</text>
</comment>
<evidence type="ECO:0000256" key="12">
    <source>
        <dbReference type="SAM" id="MobiDB-lite"/>
    </source>
</evidence>
<evidence type="ECO:0000256" key="4">
    <source>
        <dbReference type="ARBA" id="ARBA00022475"/>
    </source>
</evidence>
<dbReference type="GO" id="GO:0005886">
    <property type="term" value="C:plasma membrane"/>
    <property type="evidence" value="ECO:0007669"/>
    <property type="project" value="UniProtKB-SubCell"/>
</dbReference>
<evidence type="ECO:0000256" key="11">
    <source>
        <dbReference type="ARBA" id="ARBA00023136"/>
    </source>
</evidence>
<evidence type="ECO:0000313" key="15">
    <source>
        <dbReference type="EMBL" id="MYL98834.1"/>
    </source>
</evidence>
<comment type="subcellular location">
    <subcellularLocation>
        <location evidence="1">Cell membrane</location>
        <topology evidence="1">Multi-pass membrane protein</topology>
    </subcellularLocation>
</comment>